<feature type="compositionally biased region" description="Low complexity" evidence="2">
    <location>
        <begin position="331"/>
        <end position="342"/>
    </location>
</feature>
<reference evidence="3" key="1">
    <citation type="submission" date="2016-06" db="EMBL/GenBank/DDBJ databases">
        <authorList>
            <person name="Cuomo C."/>
            <person name="Litvintseva A."/>
            <person name="Heitman J."/>
            <person name="Chen Y."/>
            <person name="Sun S."/>
            <person name="Springer D."/>
            <person name="Dromer F."/>
            <person name="Young S."/>
            <person name="Zeng Q."/>
            <person name="Chapman S."/>
            <person name="Gujja S."/>
            <person name="Saif S."/>
            <person name="Birren B."/>
        </authorList>
    </citation>
    <scope>NUCLEOTIDE SEQUENCE</scope>
    <source>
        <strain evidence="3">CBS 7841</strain>
    </source>
</reference>
<dbReference type="KEGG" id="cdep:91088474"/>
<feature type="region of interest" description="Disordered" evidence="2">
    <location>
        <begin position="401"/>
        <end position="434"/>
    </location>
</feature>
<keyword evidence="1" id="KW-0175">Coiled coil</keyword>
<feature type="compositionally biased region" description="Polar residues" evidence="2">
    <location>
        <begin position="526"/>
        <end position="554"/>
    </location>
</feature>
<evidence type="ECO:0000256" key="2">
    <source>
        <dbReference type="SAM" id="MobiDB-lite"/>
    </source>
</evidence>
<feature type="region of interest" description="Disordered" evidence="2">
    <location>
        <begin position="525"/>
        <end position="554"/>
    </location>
</feature>
<reference evidence="3" key="2">
    <citation type="journal article" date="2022" name="Elife">
        <title>Obligate sexual reproduction of a homothallic fungus closely related to the Cryptococcus pathogenic species complex.</title>
        <authorList>
            <person name="Passer A.R."/>
            <person name="Clancey S.A."/>
            <person name="Shea T."/>
            <person name="David-Palma M."/>
            <person name="Averette A.F."/>
            <person name="Boekhout T."/>
            <person name="Porcel B.M."/>
            <person name="Nowrousian M."/>
            <person name="Cuomo C.A."/>
            <person name="Sun S."/>
            <person name="Heitman J."/>
            <person name="Coelho M.A."/>
        </authorList>
    </citation>
    <scope>NUCLEOTIDE SEQUENCE</scope>
    <source>
        <strain evidence="3">CBS 7841</strain>
    </source>
</reference>
<feature type="compositionally biased region" description="Polar residues" evidence="2">
    <location>
        <begin position="67"/>
        <end position="82"/>
    </location>
</feature>
<organism evidence="3 4">
    <name type="scientific">Cryptococcus depauperatus CBS 7841</name>
    <dbReference type="NCBI Taxonomy" id="1295531"/>
    <lineage>
        <taxon>Eukaryota</taxon>
        <taxon>Fungi</taxon>
        <taxon>Dikarya</taxon>
        <taxon>Basidiomycota</taxon>
        <taxon>Agaricomycotina</taxon>
        <taxon>Tremellomycetes</taxon>
        <taxon>Tremellales</taxon>
        <taxon>Cryptococcaceae</taxon>
        <taxon>Cryptococcus</taxon>
    </lineage>
</organism>
<evidence type="ECO:0000313" key="4">
    <source>
        <dbReference type="Proteomes" id="UP000094043"/>
    </source>
</evidence>
<accession>A0AAJ8JV67</accession>
<evidence type="ECO:0000256" key="1">
    <source>
        <dbReference type="SAM" id="Coils"/>
    </source>
</evidence>
<proteinExistence type="predicted"/>
<gene>
    <name evidence="3" type="ORF">L203_104264</name>
</gene>
<protein>
    <submittedName>
        <fullName evidence="3">Uncharacterized protein</fullName>
    </submittedName>
</protein>
<feature type="region of interest" description="Disordered" evidence="2">
    <location>
        <begin position="98"/>
        <end position="118"/>
    </location>
</feature>
<dbReference type="EMBL" id="CP143788">
    <property type="protein sequence ID" value="WVN89048.1"/>
    <property type="molecule type" value="Genomic_DNA"/>
</dbReference>
<feature type="coiled-coil region" evidence="1">
    <location>
        <begin position="206"/>
        <end position="247"/>
    </location>
</feature>
<keyword evidence="4" id="KW-1185">Reference proteome</keyword>
<feature type="region of interest" description="Disordered" evidence="2">
    <location>
        <begin position="1"/>
        <end position="20"/>
    </location>
</feature>
<dbReference type="RefSeq" id="XP_066069748.1">
    <property type="nucleotide sequence ID" value="XM_066213651.1"/>
</dbReference>
<dbReference type="AlphaFoldDB" id="A0AAJ8JV67"/>
<dbReference type="GeneID" id="91088474"/>
<evidence type="ECO:0000313" key="3">
    <source>
        <dbReference type="EMBL" id="WVN89048.1"/>
    </source>
</evidence>
<sequence length="617" mass="68207">MVMPVSLLDQTHKHHTQSSAAHCTATCRSKDMSTSSLHTSYVLNGHRFASYGQNLDCESSRRPRYSPIQSNTKSQIDPSHATSGTSCLGFSSMSAARQLLPSTPSPPPPYHSSFLHHTSPRFESNSKLMKRQTSPFLSSSCAGARGRISGEFSRNSMPVGTSSGVEVEEFRDVEMESILQLGSRNFNNHSRRRLEVLRNQIERQVRAETCQRIKQLANDLLSAEKKIRVLEQEKREMEDELREAVERVSAGYQQSVRLAEKVPPSGLRPLSLLSKGRSTLAHDSDSPKVRYRSISILPDASERQSRLKALPYHSSPIPSLEPPTSPTCPDSGFSSDSSLSTPMPSPTHQPYCPQTYRLSQTFTALSSQSINAHAYERMEFSTDSTFSPTITESIFDNGSNETLRVKPRGRPKTLFSWPRPAENGVNQPSTKEGFSPIMKTYNKLVGRHELANRELMQLQQAQLSPDMVEGTSNASGLESTRGLFKRLYNGSPRARKRSSRNMDLAGIGDQPSLLFGYKIIQRRNGHQTCPSPPNSANKVLSASSCPSSPRQLPSNVSHDQAVANCLQNLQLQSQHLAYNPNNSYHMTAILGTIAKCSGWATVIGFAGLTLGGWISKR</sequence>
<name>A0AAJ8JV67_9TREE</name>
<feature type="region of interest" description="Disordered" evidence="2">
    <location>
        <begin position="312"/>
        <end position="352"/>
    </location>
</feature>
<reference evidence="3" key="3">
    <citation type="submission" date="2024-01" db="EMBL/GenBank/DDBJ databases">
        <authorList>
            <person name="Coelho M.A."/>
            <person name="David-Palma M."/>
            <person name="Shea T."/>
            <person name="Sun S."/>
            <person name="Cuomo C.A."/>
            <person name="Heitman J."/>
        </authorList>
    </citation>
    <scope>NUCLEOTIDE SEQUENCE</scope>
    <source>
        <strain evidence="3">CBS 7841</strain>
    </source>
</reference>
<dbReference type="Proteomes" id="UP000094043">
    <property type="component" value="Chromosome 5"/>
</dbReference>
<feature type="region of interest" description="Disordered" evidence="2">
    <location>
        <begin position="59"/>
        <end position="82"/>
    </location>
</feature>